<protein>
    <submittedName>
        <fullName evidence="3">WcaI family glycosyltransferase</fullName>
    </submittedName>
</protein>
<accession>A0ABW4ZJ35</accession>
<evidence type="ECO:0000259" key="2">
    <source>
        <dbReference type="Pfam" id="PF13579"/>
    </source>
</evidence>
<dbReference type="Proteomes" id="UP001597387">
    <property type="component" value="Unassembled WGS sequence"/>
</dbReference>
<name>A0ABW4ZJ35_9SPHI</name>
<reference evidence="4" key="1">
    <citation type="journal article" date="2019" name="Int. J. Syst. Evol. Microbiol.">
        <title>The Global Catalogue of Microorganisms (GCM) 10K type strain sequencing project: providing services to taxonomists for standard genome sequencing and annotation.</title>
        <authorList>
            <consortium name="The Broad Institute Genomics Platform"/>
            <consortium name="The Broad Institute Genome Sequencing Center for Infectious Disease"/>
            <person name="Wu L."/>
            <person name="Ma J."/>
        </authorList>
    </citation>
    <scope>NUCLEOTIDE SEQUENCE [LARGE SCALE GENOMIC DNA]</scope>
    <source>
        <strain evidence="4">KCTC 42217</strain>
    </source>
</reference>
<dbReference type="InterPro" id="IPR028098">
    <property type="entry name" value="Glyco_trans_4-like_N"/>
</dbReference>
<dbReference type="RefSeq" id="WP_255898864.1">
    <property type="nucleotide sequence ID" value="NZ_JAFMZO010000001.1"/>
</dbReference>
<feature type="domain" description="Glycosyltransferase subfamily 4-like N-terminal" evidence="2">
    <location>
        <begin position="17"/>
        <end position="209"/>
    </location>
</feature>
<dbReference type="NCBIfam" id="NF007640">
    <property type="entry name" value="PRK10307.1"/>
    <property type="match status" value="1"/>
</dbReference>
<dbReference type="SUPFAM" id="SSF53756">
    <property type="entry name" value="UDP-Glycosyltransferase/glycogen phosphorylase"/>
    <property type="match status" value="1"/>
</dbReference>
<keyword evidence="4" id="KW-1185">Reference proteome</keyword>
<evidence type="ECO:0000313" key="3">
    <source>
        <dbReference type="EMBL" id="MFD2161637.1"/>
    </source>
</evidence>
<dbReference type="Pfam" id="PF00534">
    <property type="entry name" value="Glycos_transf_1"/>
    <property type="match status" value="1"/>
</dbReference>
<evidence type="ECO:0000259" key="1">
    <source>
        <dbReference type="Pfam" id="PF00534"/>
    </source>
</evidence>
<dbReference type="EMBL" id="JBHUHZ010000001">
    <property type="protein sequence ID" value="MFD2161637.1"/>
    <property type="molecule type" value="Genomic_DNA"/>
</dbReference>
<gene>
    <name evidence="3" type="ORF">ACFSJU_04480</name>
</gene>
<dbReference type="CDD" id="cd03794">
    <property type="entry name" value="GT4_WbuB-like"/>
    <property type="match status" value="1"/>
</dbReference>
<dbReference type="InterPro" id="IPR050194">
    <property type="entry name" value="Glycosyltransferase_grp1"/>
</dbReference>
<dbReference type="PANTHER" id="PTHR45947">
    <property type="entry name" value="SULFOQUINOVOSYL TRANSFERASE SQD2"/>
    <property type="match status" value="1"/>
</dbReference>
<evidence type="ECO:0000313" key="4">
    <source>
        <dbReference type="Proteomes" id="UP001597387"/>
    </source>
</evidence>
<proteinExistence type="predicted"/>
<dbReference type="Gene3D" id="3.40.50.2000">
    <property type="entry name" value="Glycogen Phosphorylase B"/>
    <property type="match status" value="2"/>
</dbReference>
<dbReference type="Pfam" id="PF13579">
    <property type="entry name" value="Glyco_trans_4_4"/>
    <property type="match status" value="1"/>
</dbReference>
<dbReference type="InterPro" id="IPR001296">
    <property type="entry name" value="Glyco_trans_1"/>
</dbReference>
<feature type="domain" description="Glycosyl transferase family 1" evidence="1">
    <location>
        <begin position="220"/>
        <end position="384"/>
    </location>
</feature>
<sequence length="422" mass="47614">MNKKILLISYNFSPEPTGIGKYNGEMMEWLAKNGYECSVLTTYPYYPYWKVQEPYRSNRFGYKTEKLLTSGSNITVYRCPQYVPSVPSGLKRILQEISFFISCSFKLLSLFGNKKFDLVITVAPSFLMGVLGVLCKRVWKAKLLYHIQDLQIEAARDLKMIKSPSLLNALFKLEKFIFKKADHVSSISEGMVSKIQAKAEKEVLFFPNWADTSLFYPIADKQQLKKEFGFAETNKIILYSGGIGEKQGLESILYAARDLRKYSDLKFVICGSGPYKSHLKGMAQNLHLDNVIFYPLQPIEKFNQFLNMADVHLVIQKANASDLVMPSKLTTILAVGGLALITANEGSGLYALSKKYDLSIVVDAENQEALNRGLLQAIMNDNDGITKNARAYAERHLSIDNVMRDFENAVLTQYSEVPALTV</sequence>
<dbReference type="PANTHER" id="PTHR45947:SF3">
    <property type="entry name" value="SULFOQUINOVOSYL TRANSFERASE SQD2"/>
    <property type="match status" value="1"/>
</dbReference>
<organism evidence="3 4">
    <name type="scientific">Paradesertivirga mongoliensis</name>
    <dbReference type="NCBI Taxonomy" id="2100740"/>
    <lineage>
        <taxon>Bacteria</taxon>
        <taxon>Pseudomonadati</taxon>
        <taxon>Bacteroidota</taxon>
        <taxon>Sphingobacteriia</taxon>
        <taxon>Sphingobacteriales</taxon>
        <taxon>Sphingobacteriaceae</taxon>
        <taxon>Paradesertivirga</taxon>
    </lineage>
</organism>
<comment type="caution">
    <text evidence="3">The sequence shown here is derived from an EMBL/GenBank/DDBJ whole genome shotgun (WGS) entry which is preliminary data.</text>
</comment>